<feature type="domain" description="DUF4142" evidence="2">
    <location>
        <begin position="34"/>
        <end position="168"/>
    </location>
</feature>
<dbReference type="PROSITE" id="PS51257">
    <property type="entry name" value="PROKAR_LIPOPROTEIN"/>
    <property type="match status" value="1"/>
</dbReference>
<sequence length="176" mass="18953">MKLSARYGVVAALLALAGCSTTAQGPQSSSLTPQDLNFITTAYQLVHFDLNACTFVQKNTLEPQVVPVVNKICADAMEYAPKIRAQAAENNVSLPNTLPTELKAQLVTLNYRPQPNLSVAFIRDQISSHESALAVFQDEAQNGVNPTFKQVAAQTAPLVEQNLKMLRAALPEGTGE</sequence>
<protein>
    <recommendedName>
        <fullName evidence="2">DUF4142 domain-containing protein</fullName>
    </recommendedName>
</protein>
<dbReference type="Gene3D" id="1.20.1260.10">
    <property type="match status" value="1"/>
</dbReference>
<reference evidence="3 4" key="1">
    <citation type="submission" date="2017-01" db="EMBL/GenBank/DDBJ databases">
        <authorList>
            <person name="Varghese N."/>
            <person name="Submissions S."/>
        </authorList>
    </citation>
    <scope>NUCLEOTIDE SEQUENCE [LARGE SCALE GENOMIC DNA]</scope>
    <source>
        <strain evidence="3 4">ATCC 35905</strain>
    </source>
</reference>
<evidence type="ECO:0000256" key="1">
    <source>
        <dbReference type="SAM" id="SignalP"/>
    </source>
</evidence>
<gene>
    <name evidence="3" type="ORF">SAMN05421828_1219</name>
</gene>
<evidence type="ECO:0000313" key="4">
    <source>
        <dbReference type="Proteomes" id="UP000186308"/>
    </source>
</evidence>
<organism evidence="3 4">
    <name type="scientific">Acidiphilium rubrum</name>
    <dbReference type="NCBI Taxonomy" id="526"/>
    <lineage>
        <taxon>Bacteria</taxon>
        <taxon>Pseudomonadati</taxon>
        <taxon>Pseudomonadota</taxon>
        <taxon>Alphaproteobacteria</taxon>
        <taxon>Acetobacterales</taxon>
        <taxon>Acidocellaceae</taxon>
        <taxon>Acidiphilium</taxon>
    </lineage>
</organism>
<dbReference type="Pfam" id="PF13628">
    <property type="entry name" value="DUF4142"/>
    <property type="match status" value="1"/>
</dbReference>
<proteinExistence type="predicted"/>
<evidence type="ECO:0000313" key="3">
    <source>
        <dbReference type="EMBL" id="SIR24185.1"/>
    </source>
</evidence>
<dbReference type="InterPro" id="IPR012347">
    <property type="entry name" value="Ferritin-like"/>
</dbReference>
<dbReference type="AlphaFoldDB" id="A0A8G2FED3"/>
<comment type="caution">
    <text evidence="3">The sequence shown here is derived from an EMBL/GenBank/DDBJ whole genome shotgun (WGS) entry which is preliminary data.</text>
</comment>
<dbReference type="EMBL" id="FTNE01000021">
    <property type="protein sequence ID" value="SIR24185.1"/>
    <property type="molecule type" value="Genomic_DNA"/>
</dbReference>
<feature type="chain" id="PRO_5034557802" description="DUF4142 domain-containing protein" evidence="1">
    <location>
        <begin position="24"/>
        <end position="176"/>
    </location>
</feature>
<keyword evidence="4" id="KW-1185">Reference proteome</keyword>
<keyword evidence="1" id="KW-0732">Signal</keyword>
<name>A0A8G2FED3_ACIRU</name>
<dbReference type="Proteomes" id="UP000186308">
    <property type="component" value="Unassembled WGS sequence"/>
</dbReference>
<evidence type="ECO:0000259" key="2">
    <source>
        <dbReference type="Pfam" id="PF13628"/>
    </source>
</evidence>
<dbReference type="RefSeq" id="WP_029312447.1">
    <property type="nucleotide sequence ID" value="NZ_FTNE01000021.1"/>
</dbReference>
<feature type="signal peptide" evidence="1">
    <location>
        <begin position="1"/>
        <end position="23"/>
    </location>
</feature>
<dbReference type="InterPro" id="IPR025419">
    <property type="entry name" value="DUF4142"/>
</dbReference>
<accession>A0A8G2FED3</accession>